<evidence type="ECO:0000313" key="2">
    <source>
        <dbReference type="EMBL" id="CAB0013051.1"/>
    </source>
</evidence>
<evidence type="ECO:0000313" key="3">
    <source>
        <dbReference type="Proteomes" id="UP000479000"/>
    </source>
</evidence>
<feature type="non-terminal residue" evidence="2">
    <location>
        <position position="158"/>
    </location>
</feature>
<reference evidence="2 3" key="1">
    <citation type="submission" date="2020-02" db="EMBL/GenBank/DDBJ databases">
        <authorList>
            <person name="Ferguson B K."/>
        </authorList>
    </citation>
    <scope>NUCLEOTIDE SEQUENCE [LARGE SCALE GENOMIC DNA]</scope>
</reference>
<feature type="region of interest" description="Disordered" evidence="1">
    <location>
        <begin position="90"/>
        <end position="137"/>
    </location>
</feature>
<feature type="compositionally biased region" description="Low complexity" evidence="1">
    <location>
        <begin position="11"/>
        <end position="20"/>
    </location>
</feature>
<organism evidence="2 3">
    <name type="scientific">Nesidiocoris tenuis</name>
    <dbReference type="NCBI Taxonomy" id="355587"/>
    <lineage>
        <taxon>Eukaryota</taxon>
        <taxon>Metazoa</taxon>
        <taxon>Ecdysozoa</taxon>
        <taxon>Arthropoda</taxon>
        <taxon>Hexapoda</taxon>
        <taxon>Insecta</taxon>
        <taxon>Pterygota</taxon>
        <taxon>Neoptera</taxon>
        <taxon>Paraneoptera</taxon>
        <taxon>Hemiptera</taxon>
        <taxon>Heteroptera</taxon>
        <taxon>Panheteroptera</taxon>
        <taxon>Cimicomorpha</taxon>
        <taxon>Miridae</taxon>
        <taxon>Dicyphina</taxon>
        <taxon>Nesidiocoris</taxon>
    </lineage>
</organism>
<dbReference type="EMBL" id="CADCXU010025927">
    <property type="protein sequence ID" value="CAB0013051.1"/>
    <property type="molecule type" value="Genomic_DNA"/>
</dbReference>
<feature type="region of interest" description="Disordered" evidence="1">
    <location>
        <begin position="1"/>
        <end position="33"/>
    </location>
</feature>
<sequence>MTYPTLMGQKSDSQSTDSSQMEVEEQCSETEAAPAAVQQVVQGNKSEPIPIEVDSGIENMEVEEVRESSRIRDLISQCLMEVMCQIASNQNPLPEPEIVPPQQEQQEEPPQDGAVPSSSTNESKPAPRLTPQSHASKTLTYLTDCYSRCAVEERCHPK</sequence>
<proteinExistence type="predicted"/>
<protein>
    <submittedName>
        <fullName evidence="2">Uncharacterized protein</fullName>
    </submittedName>
</protein>
<gene>
    <name evidence="2" type="ORF">NTEN_LOCUS17718</name>
</gene>
<dbReference type="Proteomes" id="UP000479000">
    <property type="component" value="Unassembled WGS sequence"/>
</dbReference>
<dbReference type="AlphaFoldDB" id="A0A6H5HAH9"/>
<keyword evidence="3" id="KW-1185">Reference proteome</keyword>
<accession>A0A6H5HAH9</accession>
<evidence type="ECO:0000256" key="1">
    <source>
        <dbReference type="SAM" id="MobiDB-lite"/>
    </source>
</evidence>
<name>A0A6H5HAH9_9HEMI</name>